<dbReference type="RefSeq" id="WP_079992787.1">
    <property type="nucleotide sequence ID" value="NZ_LN879502.1"/>
</dbReference>
<name>A0A0U5JBS2_9BACT</name>
<accession>A0A0U5JBS2</accession>
<dbReference type="EMBL" id="LN879502">
    <property type="protein sequence ID" value="CUI16266.1"/>
    <property type="molecule type" value="Genomic_DNA"/>
</dbReference>
<sequence length="192" mass="21800">MQPLTNSSPTTTSYNRYETVEAETSDAQEICDIVNEAFKKDLFREVSRTNLEQISSFFDSDHTWYVIKVKENNITTIAGTVLYSNDQAPESSTHGNIHMLAVRAAYQGKELSLHLLKAVENKALLDQKDRIALIVAEMNSSLCTFYQKQGYEFTGETFILPNFCVRPQYKMGDDHKANSSIAFLHMEKILKA</sequence>
<dbReference type="GO" id="GO:0016747">
    <property type="term" value="F:acyltransferase activity, transferring groups other than amino-acyl groups"/>
    <property type="evidence" value="ECO:0007669"/>
    <property type="project" value="InterPro"/>
</dbReference>
<dbReference type="AlphaFoldDB" id="A0A0U5JBS2"/>
<dbReference type="InterPro" id="IPR000182">
    <property type="entry name" value="GNAT_dom"/>
</dbReference>
<feature type="domain" description="N-acetyltransferase" evidence="1">
    <location>
        <begin position="17"/>
        <end position="191"/>
    </location>
</feature>
<evidence type="ECO:0000313" key="3">
    <source>
        <dbReference type="Proteomes" id="UP000069902"/>
    </source>
</evidence>
<keyword evidence="3" id="KW-1185">Reference proteome</keyword>
<dbReference type="SUPFAM" id="SSF55729">
    <property type="entry name" value="Acyl-CoA N-acyltransferases (Nat)"/>
    <property type="match status" value="1"/>
</dbReference>
<dbReference type="KEGG" id="pnl:PNK_0639"/>
<gene>
    <name evidence="2" type="ORF">PNK_0639</name>
</gene>
<evidence type="ECO:0000313" key="2">
    <source>
        <dbReference type="EMBL" id="CUI16266.1"/>
    </source>
</evidence>
<dbReference type="InParanoid" id="A0A0U5JBS2"/>
<dbReference type="Pfam" id="PF00583">
    <property type="entry name" value="Acetyltransf_1"/>
    <property type="match status" value="1"/>
</dbReference>
<proteinExistence type="predicted"/>
<evidence type="ECO:0000259" key="1">
    <source>
        <dbReference type="PROSITE" id="PS51186"/>
    </source>
</evidence>
<dbReference type="Proteomes" id="UP000069902">
    <property type="component" value="Chromosome cPNK"/>
</dbReference>
<organism evidence="2 3">
    <name type="scientific">Candidatus Protochlamydia naegleriophila</name>
    <dbReference type="NCBI Taxonomy" id="389348"/>
    <lineage>
        <taxon>Bacteria</taxon>
        <taxon>Pseudomonadati</taxon>
        <taxon>Chlamydiota</taxon>
        <taxon>Chlamydiia</taxon>
        <taxon>Parachlamydiales</taxon>
        <taxon>Parachlamydiaceae</taxon>
        <taxon>Candidatus Protochlamydia</taxon>
    </lineage>
</organism>
<reference evidence="3" key="1">
    <citation type="submission" date="2015-09" db="EMBL/GenBank/DDBJ databases">
        <authorList>
            <person name="Bertelli C."/>
        </authorList>
    </citation>
    <scope>NUCLEOTIDE SEQUENCE [LARGE SCALE GENOMIC DNA]</scope>
    <source>
        <strain evidence="3">KNic</strain>
    </source>
</reference>
<dbReference type="Gene3D" id="3.40.630.30">
    <property type="match status" value="1"/>
</dbReference>
<dbReference type="PROSITE" id="PS51186">
    <property type="entry name" value="GNAT"/>
    <property type="match status" value="1"/>
</dbReference>
<dbReference type="InterPro" id="IPR016181">
    <property type="entry name" value="Acyl_CoA_acyltransferase"/>
</dbReference>
<protein>
    <recommendedName>
        <fullName evidence="1">N-acetyltransferase domain-containing protein</fullName>
    </recommendedName>
</protein>
<dbReference type="CDD" id="cd04301">
    <property type="entry name" value="NAT_SF"/>
    <property type="match status" value="1"/>
</dbReference>
<dbReference type="PATRIC" id="fig|389348.3.peg.700"/>